<dbReference type="EMBL" id="FNPF01000015">
    <property type="protein sequence ID" value="SDY69923.1"/>
    <property type="molecule type" value="Genomic_DNA"/>
</dbReference>
<protein>
    <submittedName>
        <fullName evidence="1">Uncharacterized protein</fullName>
    </submittedName>
</protein>
<evidence type="ECO:0000313" key="2">
    <source>
        <dbReference type="Proteomes" id="UP000199286"/>
    </source>
</evidence>
<gene>
    <name evidence="1" type="ORF">SAMN05444340_11524</name>
</gene>
<evidence type="ECO:0000313" key="1">
    <source>
        <dbReference type="EMBL" id="SDY69923.1"/>
    </source>
</evidence>
<proteinExistence type="predicted"/>
<reference evidence="1 2" key="1">
    <citation type="submission" date="2016-10" db="EMBL/GenBank/DDBJ databases">
        <authorList>
            <person name="de Groot N.N."/>
        </authorList>
    </citation>
    <scope>NUCLEOTIDE SEQUENCE [LARGE SCALE GENOMIC DNA]</scope>
    <source>
        <strain evidence="1 2">DSM 26880</strain>
    </source>
</reference>
<sequence length="146" mass="15939">MHTATHENPVDALMLSVMSTPSPVDQSRIKKAQRAIKAAEDAAEGILATLRENGDFDPSAISEQVYATECRDSVTAHVYLNKHTRLSLALTSDALVPLEDVLPEFLSDAGVWCALTPDAPDHGSYIWLFCEHVACELLGALSRRLH</sequence>
<keyword evidence="2" id="KW-1185">Reference proteome</keyword>
<dbReference type="RefSeq" id="WP_089884664.1">
    <property type="nucleotide sequence ID" value="NZ_FNPF01000015.1"/>
</dbReference>
<accession>A0A1H3M017</accession>
<dbReference type="AlphaFoldDB" id="A0A1H3M017"/>
<organism evidence="1 2">
    <name type="scientific">Citreimonas salinaria</name>
    <dbReference type="NCBI Taxonomy" id="321339"/>
    <lineage>
        <taxon>Bacteria</taxon>
        <taxon>Pseudomonadati</taxon>
        <taxon>Pseudomonadota</taxon>
        <taxon>Alphaproteobacteria</taxon>
        <taxon>Rhodobacterales</taxon>
        <taxon>Roseobacteraceae</taxon>
        <taxon>Citreimonas</taxon>
    </lineage>
</organism>
<dbReference type="Proteomes" id="UP000199286">
    <property type="component" value="Unassembled WGS sequence"/>
</dbReference>
<name>A0A1H3M017_9RHOB</name>